<dbReference type="Proteomes" id="UP000510886">
    <property type="component" value="Chromosome"/>
</dbReference>
<protein>
    <recommendedName>
        <fullName evidence="2">Prepilin peptidase A24 N-terminal domain-containing protein</fullName>
    </recommendedName>
</protein>
<keyword evidence="1" id="KW-0472">Membrane</keyword>
<feature type="transmembrane region" description="Helical" evidence="1">
    <location>
        <begin position="6"/>
        <end position="27"/>
    </location>
</feature>
<keyword evidence="1" id="KW-1133">Transmembrane helix</keyword>
<evidence type="ECO:0000259" key="2">
    <source>
        <dbReference type="Pfam" id="PF06750"/>
    </source>
</evidence>
<dbReference type="KEGG" id="lsw:GTO87_07295"/>
<dbReference type="GO" id="GO:0006465">
    <property type="term" value="P:signal peptide processing"/>
    <property type="evidence" value="ECO:0007669"/>
    <property type="project" value="TreeGrafter"/>
</dbReference>
<feature type="transmembrane region" description="Helical" evidence="1">
    <location>
        <begin position="151"/>
        <end position="169"/>
    </location>
</feature>
<sequence>MFIYYLIFFTLGTCLCSFSQCLGWRLAQNNNLTHQHRSICDNCQSPLSFQQLIPVWGSIWGPSCAQCHYHPSIWKGILEFLAGIYCSIITYIFPLDQAMVLIAYFTWANILLFEDYYEQAVSFFLFGSRLLILILYSFCFCHHFSFPDQPAIILILILTSCCLSQLLGWADFLLILFWILTWGSTLTCLNLLLASSCGLLYYLFIEDDKKSLAFFPCFFPGNFILLLFFPFY</sequence>
<dbReference type="EMBL" id="CP047418">
    <property type="protein sequence ID" value="QLL78409.1"/>
    <property type="molecule type" value="Genomic_DNA"/>
</dbReference>
<reference evidence="3 4" key="1">
    <citation type="submission" date="2020-01" db="EMBL/GenBank/DDBJ databases">
        <title>Complete and circular genome sequences of six lactobacillus isolates from horses.</title>
        <authorList>
            <person name="Hassan H.M."/>
        </authorList>
    </citation>
    <scope>NUCLEOTIDE SEQUENCE [LARGE SCALE GENOMIC DNA]</scope>
    <source>
        <strain evidence="3 4">1A</strain>
    </source>
</reference>
<dbReference type="GO" id="GO:0004190">
    <property type="term" value="F:aspartic-type endopeptidase activity"/>
    <property type="evidence" value="ECO:0007669"/>
    <property type="project" value="TreeGrafter"/>
</dbReference>
<dbReference type="InterPro" id="IPR010627">
    <property type="entry name" value="Prepilin_pept_A24_N"/>
</dbReference>
<dbReference type="PANTHER" id="PTHR30487">
    <property type="entry name" value="TYPE 4 PREPILIN-LIKE PROTEINS LEADER PEPTIDE-PROCESSING ENZYME"/>
    <property type="match status" value="1"/>
</dbReference>
<dbReference type="Pfam" id="PF06750">
    <property type="entry name" value="A24_N_bact"/>
    <property type="match status" value="1"/>
</dbReference>
<feature type="transmembrane region" description="Helical" evidence="1">
    <location>
        <begin position="212"/>
        <end position="231"/>
    </location>
</feature>
<feature type="transmembrane region" description="Helical" evidence="1">
    <location>
        <begin position="119"/>
        <end position="139"/>
    </location>
</feature>
<dbReference type="InterPro" id="IPR050882">
    <property type="entry name" value="Prepilin_peptidase/N-MTase"/>
</dbReference>
<proteinExistence type="predicted"/>
<keyword evidence="1" id="KW-0812">Transmembrane</keyword>
<dbReference type="PANTHER" id="PTHR30487:SF0">
    <property type="entry name" value="PREPILIN LEADER PEPTIDASE_N-METHYLTRANSFERASE-RELATED"/>
    <property type="match status" value="1"/>
</dbReference>
<feature type="transmembrane region" description="Helical" evidence="1">
    <location>
        <begin position="80"/>
        <end position="107"/>
    </location>
</feature>
<organism evidence="3 4">
    <name type="scientific">Ligilactobacillus saerimneri</name>
    <dbReference type="NCBI Taxonomy" id="228229"/>
    <lineage>
        <taxon>Bacteria</taxon>
        <taxon>Bacillati</taxon>
        <taxon>Bacillota</taxon>
        <taxon>Bacilli</taxon>
        <taxon>Lactobacillales</taxon>
        <taxon>Lactobacillaceae</taxon>
        <taxon>Ligilactobacillus</taxon>
    </lineage>
</organism>
<evidence type="ECO:0000256" key="1">
    <source>
        <dbReference type="SAM" id="Phobius"/>
    </source>
</evidence>
<dbReference type="AlphaFoldDB" id="A0A7H9EM62"/>
<feature type="transmembrane region" description="Helical" evidence="1">
    <location>
        <begin position="175"/>
        <end position="205"/>
    </location>
</feature>
<accession>A0A7H9EM62</accession>
<feature type="domain" description="Prepilin peptidase A24 N-terminal" evidence="2">
    <location>
        <begin position="11"/>
        <end position="91"/>
    </location>
</feature>
<gene>
    <name evidence="3" type="ORF">GTO87_07295</name>
</gene>
<evidence type="ECO:0000313" key="4">
    <source>
        <dbReference type="Proteomes" id="UP000510886"/>
    </source>
</evidence>
<evidence type="ECO:0000313" key="3">
    <source>
        <dbReference type="EMBL" id="QLL78409.1"/>
    </source>
</evidence>
<dbReference type="GO" id="GO:0005886">
    <property type="term" value="C:plasma membrane"/>
    <property type="evidence" value="ECO:0007669"/>
    <property type="project" value="TreeGrafter"/>
</dbReference>
<name>A0A7H9EM62_9LACO</name>